<dbReference type="AlphaFoldDB" id="A0A7S2CSW2"/>
<dbReference type="PANTHER" id="PTHR11223">
    <property type="entry name" value="EXPORTIN 1/5"/>
    <property type="match status" value="1"/>
</dbReference>
<dbReference type="Pfam" id="PF08767">
    <property type="entry name" value="CRM1_C"/>
    <property type="match status" value="1"/>
</dbReference>
<proteinExistence type="inferred from homology"/>
<reference evidence="8" key="1">
    <citation type="submission" date="2021-01" db="EMBL/GenBank/DDBJ databases">
        <authorList>
            <person name="Corre E."/>
            <person name="Pelletier E."/>
            <person name="Niang G."/>
            <person name="Scheremetjew M."/>
            <person name="Finn R."/>
            <person name="Kale V."/>
            <person name="Holt S."/>
            <person name="Cochrane G."/>
            <person name="Meng A."/>
            <person name="Brown T."/>
            <person name="Cohen L."/>
        </authorList>
    </citation>
    <scope>NUCLEOTIDE SEQUENCE</scope>
    <source>
        <strain evidence="8">RCC1693</strain>
    </source>
</reference>
<evidence type="ECO:0000256" key="4">
    <source>
        <dbReference type="ARBA" id="ARBA00022927"/>
    </source>
</evidence>
<dbReference type="GO" id="GO:0005634">
    <property type="term" value="C:nucleus"/>
    <property type="evidence" value="ECO:0007669"/>
    <property type="project" value="UniProtKB-SubCell"/>
</dbReference>
<dbReference type="SUPFAM" id="SSF48371">
    <property type="entry name" value="ARM repeat"/>
    <property type="match status" value="1"/>
</dbReference>
<dbReference type="InterPro" id="IPR016024">
    <property type="entry name" value="ARM-type_fold"/>
</dbReference>
<keyword evidence="3" id="KW-0813">Transport</keyword>
<evidence type="ECO:0000259" key="7">
    <source>
        <dbReference type="SMART" id="SM01102"/>
    </source>
</evidence>
<protein>
    <recommendedName>
        <fullName evidence="7">Exportin-1 C-terminal domain-containing protein</fullName>
    </recommendedName>
</protein>
<evidence type="ECO:0000256" key="1">
    <source>
        <dbReference type="ARBA" id="ARBA00004123"/>
    </source>
</evidence>
<comment type="subcellular location">
    <subcellularLocation>
        <location evidence="1">Nucleus</location>
    </subcellularLocation>
</comment>
<comment type="similarity">
    <text evidence="2">Belongs to the exportin family.</text>
</comment>
<dbReference type="GO" id="GO:0000055">
    <property type="term" value="P:ribosomal large subunit export from nucleus"/>
    <property type="evidence" value="ECO:0007669"/>
    <property type="project" value="TreeGrafter"/>
</dbReference>
<keyword evidence="4" id="KW-0653">Protein transport</keyword>
<dbReference type="GO" id="GO:0006611">
    <property type="term" value="P:protein export from nucleus"/>
    <property type="evidence" value="ECO:0007669"/>
    <property type="project" value="InterPro"/>
</dbReference>
<sequence>MEALFECTLQMIIGNFEDFPEVRIQFFSLLQSIISNQHCFMALFSIPQEHQKLVVDSVAYAIKHTERNVADMGLDIMFELLQNVARTPQFAQVFYQNFLLSLVQDVLYVMTDRLHKSGFKMHATLLRTLFHVVESGQVTAPLFDPATTAAGTTNQQFMRDHIGNLLITSFPNLTQNQVIKFVGGLFDRNMDLPTFKTHLRDFLVSLKEFEGDDGGNQGLYDEERQQELQQQQQQETARRQAVGGLLNPYEVPDDMADL</sequence>
<evidence type="ECO:0000313" key="8">
    <source>
        <dbReference type="EMBL" id="CAD9434206.1"/>
    </source>
</evidence>
<dbReference type="InterPro" id="IPR045065">
    <property type="entry name" value="XPO1/5"/>
</dbReference>
<accession>A0A7S2CSW2</accession>
<organism evidence="8">
    <name type="scientific">Florenciella parvula</name>
    <dbReference type="NCBI Taxonomy" id="236787"/>
    <lineage>
        <taxon>Eukaryota</taxon>
        <taxon>Sar</taxon>
        <taxon>Stramenopiles</taxon>
        <taxon>Ochrophyta</taxon>
        <taxon>Dictyochophyceae</taxon>
        <taxon>Florenciellales</taxon>
        <taxon>Florenciella</taxon>
    </lineage>
</organism>
<feature type="region of interest" description="Disordered" evidence="6">
    <location>
        <begin position="224"/>
        <end position="258"/>
    </location>
</feature>
<dbReference type="GO" id="GO:0005049">
    <property type="term" value="F:nuclear export signal receptor activity"/>
    <property type="evidence" value="ECO:0007669"/>
    <property type="project" value="InterPro"/>
</dbReference>
<evidence type="ECO:0000256" key="5">
    <source>
        <dbReference type="ARBA" id="ARBA00023242"/>
    </source>
</evidence>
<feature type="domain" description="Exportin-1 C-terminal" evidence="7">
    <location>
        <begin position="1"/>
        <end position="211"/>
    </location>
</feature>
<gene>
    <name evidence="8" type="ORF">FPAR1323_LOCUS13107</name>
</gene>
<dbReference type="PANTHER" id="PTHR11223:SF2">
    <property type="entry name" value="EXPORTIN-1"/>
    <property type="match status" value="1"/>
</dbReference>
<evidence type="ECO:0000256" key="3">
    <source>
        <dbReference type="ARBA" id="ARBA00022448"/>
    </source>
</evidence>
<dbReference type="InterPro" id="IPR011989">
    <property type="entry name" value="ARM-like"/>
</dbReference>
<dbReference type="GO" id="GO:0005737">
    <property type="term" value="C:cytoplasm"/>
    <property type="evidence" value="ECO:0007669"/>
    <property type="project" value="TreeGrafter"/>
</dbReference>
<dbReference type="EMBL" id="HBGT01025270">
    <property type="protein sequence ID" value="CAD9434206.1"/>
    <property type="molecule type" value="Transcribed_RNA"/>
</dbReference>
<evidence type="ECO:0000256" key="2">
    <source>
        <dbReference type="ARBA" id="ARBA00009466"/>
    </source>
</evidence>
<name>A0A7S2CSW2_9STRA</name>
<dbReference type="GO" id="GO:0000056">
    <property type="term" value="P:ribosomal small subunit export from nucleus"/>
    <property type="evidence" value="ECO:0007669"/>
    <property type="project" value="TreeGrafter"/>
</dbReference>
<keyword evidence="5" id="KW-0539">Nucleus</keyword>
<dbReference type="Gene3D" id="1.25.10.10">
    <property type="entry name" value="Leucine-rich Repeat Variant"/>
    <property type="match status" value="1"/>
</dbReference>
<dbReference type="InterPro" id="IPR014877">
    <property type="entry name" value="XPO1_C_dom"/>
</dbReference>
<evidence type="ECO:0000256" key="6">
    <source>
        <dbReference type="SAM" id="MobiDB-lite"/>
    </source>
</evidence>
<dbReference type="SMART" id="SM01102">
    <property type="entry name" value="CRM1_C"/>
    <property type="match status" value="1"/>
</dbReference>